<reference evidence="3 4" key="1">
    <citation type="submission" date="2024-09" db="EMBL/GenBank/DDBJ databases">
        <authorList>
            <person name="Sun Q."/>
            <person name="Mori K."/>
        </authorList>
    </citation>
    <scope>NUCLEOTIDE SEQUENCE [LARGE SCALE GENOMIC DNA]</scope>
    <source>
        <strain evidence="3 4">TBRC 2205</strain>
    </source>
</reference>
<keyword evidence="2" id="KW-0349">Heme</keyword>
<keyword evidence="2" id="KW-0503">Monooxygenase</keyword>
<dbReference type="Pfam" id="PF00067">
    <property type="entry name" value="p450"/>
    <property type="match status" value="1"/>
</dbReference>
<dbReference type="InterPro" id="IPR017972">
    <property type="entry name" value="Cyt_P450_CS"/>
</dbReference>
<evidence type="ECO:0000313" key="3">
    <source>
        <dbReference type="EMBL" id="MFC0564922.1"/>
    </source>
</evidence>
<gene>
    <name evidence="3" type="ORF">ACFFHU_12350</name>
</gene>
<dbReference type="InterPro" id="IPR002397">
    <property type="entry name" value="Cyt_P450_B"/>
</dbReference>
<dbReference type="InterPro" id="IPR036396">
    <property type="entry name" value="Cyt_P450_sf"/>
</dbReference>
<dbReference type="Proteomes" id="UP001589894">
    <property type="component" value="Unassembled WGS sequence"/>
</dbReference>
<dbReference type="InterPro" id="IPR001128">
    <property type="entry name" value="Cyt_P450"/>
</dbReference>
<name>A0ABV6NXE9_9ACTN</name>
<dbReference type="PRINTS" id="PR00359">
    <property type="entry name" value="BP450"/>
</dbReference>
<keyword evidence="2" id="KW-0479">Metal-binding</keyword>
<evidence type="ECO:0000313" key="4">
    <source>
        <dbReference type="Proteomes" id="UP001589894"/>
    </source>
</evidence>
<organism evidence="3 4">
    <name type="scientific">Plantactinospora siamensis</name>
    <dbReference type="NCBI Taxonomy" id="555372"/>
    <lineage>
        <taxon>Bacteria</taxon>
        <taxon>Bacillati</taxon>
        <taxon>Actinomycetota</taxon>
        <taxon>Actinomycetes</taxon>
        <taxon>Micromonosporales</taxon>
        <taxon>Micromonosporaceae</taxon>
        <taxon>Plantactinospora</taxon>
    </lineage>
</organism>
<dbReference type="EMBL" id="JBHLUE010000009">
    <property type="protein sequence ID" value="MFC0564922.1"/>
    <property type="molecule type" value="Genomic_DNA"/>
</dbReference>
<proteinExistence type="inferred from homology"/>
<keyword evidence="2" id="KW-0560">Oxidoreductase</keyword>
<keyword evidence="4" id="KW-1185">Reference proteome</keyword>
<sequence length="413" mass="45036">MGGPMLLNPYAGGYVQDPTPLWREVLAGDSPVRYAEDLQLWLIGGYDAVRRAFADARTFSNALTVVPTYPVCPAALELLRDFDIRPTTIGADAPVHDRTRAALRAAVANNPGRVAERYGRIVDRRVDELVGAVAARAGEVVDLVPALTSELPLRVVLDILGIAEDADRIRAWARGQVEFIWGHPDPADQVESAERLVEFWRYCTDLVARRAATAGSGTDAITRLLAHRGGDDRVLTEAEVAALVFNLIVAGHETTTGLLAHALEFALAEPDRWRRLVAEPAGIPGYVEETLRYGPPIDGWLRVTTAPVTIGEVTIPAGARCLLLIGAANRDGRVFADPDGFDPDRDNNTEHLSFGFGSHFCFGAPLARLEARTLLERLTARLPELRLAPGRDRFYRPNLAIRNLTTLPVVVPA</sequence>
<dbReference type="PRINTS" id="PR00385">
    <property type="entry name" value="P450"/>
</dbReference>
<dbReference type="PANTHER" id="PTHR46696">
    <property type="entry name" value="P450, PUTATIVE (EUROFUNG)-RELATED"/>
    <property type="match status" value="1"/>
</dbReference>
<dbReference type="PROSITE" id="PS00086">
    <property type="entry name" value="CYTOCHROME_P450"/>
    <property type="match status" value="1"/>
</dbReference>
<evidence type="ECO:0000256" key="1">
    <source>
        <dbReference type="ARBA" id="ARBA00010617"/>
    </source>
</evidence>
<dbReference type="SUPFAM" id="SSF48264">
    <property type="entry name" value="Cytochrome P450"/>
    <property type="match status" value="1"/>
</dbReference>
<dbReference type="PANTHER" id="PTHR46696:SF4">
    <property type="entry name" value="BIOTIN BIOSYNTHESIS CYTOCHROME P450"/>
    <property type="match status" value="1"/>
</dbReference>
<dbReference type="Gene3D" id="1.10.630.10">
    <property type="entry name" value="Cytochrome P450"/>
    <property type="match status" value="1"/>
</dbReference>
<comment type="caution">
    <text evidence="3">The sequence shown here is derived from an EMBL/GenBank/DDBJ whole genome shotgun (WGS) entry which is preliminary data.</text>
</comment>
<comment type="similarity">
    <text evidence="1 2">Belongs to the cytochrome P450 family.</text>
</comment>
<keyword evidence="2" id="KW-0408">Iron</keyword>
<evidence type="ECO:0000256" key="2">
    <source>
        <dbReference type="RuleBase" id="RU000461"/>
    </source>
</evidence>
<protein>
    <submittedName>
        <fullName evidence="3">Cytochrome P450</fullName>
    </submittedName>
</protein>
<accession>A0ABV6NXE9</accession>
<dbReference type="RefSeq" id="WP_377338319.1">
    <property type="nucleotide sequence ID" value="NZ_JBHLUE010000009.1"/>
</dbReference>